<organism evidence="5 6">
    <name type="scientific">Flectobacillus roseus</name>
    <dbReference type="NCBI Taxonomy" id="502259"/>
    <lineage>
        <taxon>Bacteria</taxon>
        <taxon>Pseudomonadati</taxon>
        <taxon>Bacteroidota</taxon>
        <taxon>Cytophagia</taxon>
        <taxon>Cytophagales</taxon>
        <taxon>Flectobacillaceae</taxon>
        <taxon>Flectobacillus</taxon>
    </lineage>
</organism>
<feature type="domain" description="ATP-grasp" evidence="4">
    <location>
        <begin position="106"/>
        <end position="296"/>
    </location>
</feature>
<dbReference type="RefSeq" id="WP_283345603.1">
    <property type="nucleotide sequence ID" value="NZ_JASHIF010000017.1"/>
</dbReference>
<dbReference type="Gene3D" id="3.30.470.20">
    <property type="entry name" value="ATP-grasp fold, B domain"/>
    <property type="match status" value="1"/>
</dbReference>
<keyword evidence="3" id="KW-0067">ATP-binding</keyword>
<dbReference type="EMBL" id="JASHIF010000017">
    <property type="protein sequence ID" value="MDI9861099.1"/>
    <property type="molecule type" value="Genomic_DNA"/>
</dbReference>
<keyword evidence="2" id="KW-0436">Ligase</keyword>
<gene>
    <name evidence="5" type="ORF">QM524_17920</name>
</gene>
<keyword evidence="3" id="KW-0547">Nucleotide-binding</keyword>
<dbReference type="PANTHER" id="PTHR23132:SF23">
    <property type="entry name" value="D-ALANINE--D-ALANINE LIGASE B"/>
    <property type="match status" value="1"/>
</dbReference>
<sequence length="315" mass="36215">MTTKRLIYLYSDSSFTPWKENIFARTVANFLASTPEEYYPYVTHFVGFTSEFANFLKQFDIVFNVCYGFGDEGQHDIVRWLEDNGIKHTASNYQSQILAKDKLHLPEVCAKVGVPTPAIIPLSEISTSNFTRFIAKPRFGSLHQNMLVFDKESIPYQQLLEKDEMIIQPYLSGREFTVGVIPNEEASDYICLNPLEIRPDDEREVYIAGQQYGRTEKVLNHDLDAETCQAMQEMVLRVHHALGLRGMSRTDVRVSDGKIYILDINTMPNLDSNSFLPFIAQHQGISLQEIFRRILLRLEKEEQVKEQSLAISECI</sequence>
<dbReference type="InterPro" id="IPR011761">
    <property type="entry name" value="ATP-grasp"/>
</dbReference>
<evidence type="ECO:0000313" key="6">
    <source>
        <dbReference type="Proteomes" id="UP001236507"/>
    </source>
</evidence>
<keyword evidence="6" id="KW-1185">Reference proteome</keyword>
<dbReference type="PROSITE" id="PS50975">
    <property type="entry name" value="ATP_GRASP"/>
    <property type="match status" value="1"/>
</dbReference>
<evidence type="ECO:0000256" key="3">
    <source>
        <dbReference type="PROSITE-ProRule" id="PRU00409"/>
    </source>
</evidence>
<evidence type="ECO:0000256" key="2">
    <source>
        <dbReference type="ARBA" id="ARBA00022598"/>
    </source>
</evidence>
<dbReference type="InterPro" id="IPR011095">
    <property type="entry name" value="Dala_Dala_lig_C"/>
</dbReference>
<accession>A0ABT6YCD4</accession>
<dbReference type="Pfam" id="PF07478">
    <property type="entry name" value="Dala_Dala_lig_C"/>
    <property type="match status" value="1"/>
</dbReference>
<comment type="caution">
    <text evidence="5">The sequence shown here is derived from an EMBL/GenBank/DDBJ whole genome shotgun (WGS) entry which is preliminary data.</text>
</comment>
<dbReference type="Proteomes" id="UP001236507">
    <property type="component" value="Unassembled WGS sequence"/>
</dbReference>
<comment type="similarity">
    <text evidence="1">Belongs to the D-alanine--D-alanine ligase family.</text>
</comment>
<dbReference type="SUPFAM" id="SSF56059">
    <property type="entry name" value="Glutathione synthetase ATP-binding domain-like"/>
    <property type="match status" value="1"/>
</dbReference>
<evidence type="ECO:0000256" key="1">
    <source>
        <dbReference type="ARBA" id="ARBA00010871"/>
    </source>
</evidence>
<evidence type="ECO:0000313" key="5">
    <source>
        <dbReference type="EMBL" id="MDI9861099.1"/>
    </source>
</evidence>
<evidence type="ECO:0000259" key="4">
    <source>
        <dbReference type="PROSITE" id="PS50975"/>
    </source>
</evidence>
<proteinExistence type="inferred from homology"/>
<name>A0ABT6YCD4_9BACT</name>
<protein>
    <submittedName>
        <fullName evidence="5">ATP-grasp domain-containing protein</fullName>
    </submittedName>
</protein>
<reference evidence="5 6" key="1">
    <citation type="submission" date="2023-05" db="EMBL/GenBank/DDBJ databases">
        <title>Novel species of genus Flectobacillus isolated from stream in China.</title>
        <authorList>
            <person name="Lu H."/>
        </authorList>
    </citation>
    <scope>NUCLEOTIDE SEQUENCE [LARGE SCALE GENOMIC DNA]</scope>
    <source>
        <strain evidence="5 6">KCTC 42575</strain>
    </source>
</reference>
<dbReference type="PANTHER" id="PTHR23132">
    <property type="entry name" value="D-ALANINE--D-ALANINE LIGASE"/>
    <property type="match status" value="1"/>
</dbReference>